<keyword evidence="1 5" id="KW-0328">Glycosyltransferase</keyword>
<dbReference type="EMBL" id="JBHUMZ010000021">
    <property type="protein sequence ID" value="MFD2639184.1"/>
    <property type="molecule type" value="Genomic_DNA"/>
</dbReference>
<dbReference type="Proteomes" id="UP001597452">
    <property type="component" value="Unassembled WGS sequence"/>
</dbReference>
<dbReference type="SUPFAM" id="SSF53756">
    <property type="entry name" value="UDP-Glycosyltransferase/glycogen phosphorylase"/>
    <property type="match status" value="1"/>
</dbReference>
<evidence type="ECO:0000256" key="2">
    <source>
        <dbReference type="ARBA" id="ARBA00022679"/>
    </source>
</evidence>
<dbReference type="EC" id="2.4.-.-" evidence="5"/>
<evidence type="ECO:0000259" key="3">
    <source>
        <dbReference type="Pfam" id="PF00534"/>
    </source>
</evidence>
<dbReference type="PANTHER" id="PTHR12526:SF510">
    <property type="entry name" value="D-INOSITOL 3-PHOSPHATE GLYCOSYLTRANSFERASE"/>
    <property type="match status" value="1"/>
</dbReference>
<evidence type="ECO:0000256" key="1">
    <source>
        <dbReference type="ARBA" id="ARBA00022676"/>
    </source>
</evidence>
<feature type="domain" description="Glycosyltransferase subfamily 4-like N-terminal" evidence="4">
    <location>
        <begin position="15"/>
        <end position="182"/>
    </location>
</feature>
<reference evidence="6" key="1">
    <citation type="journal article" date="2019" name="Int. J. Syst. Evol. Microbiol.">
        <title>The Global Catalogue of Microorganisms (GCM) 10K type strain sequencing project: providing services to taxonomists for standard genome sequencing and annotation.</title>
        <authorList>
            <consortium name="The Broad Institute Genomics Platform"/>
            <consortium name="The Broad Institute Genome Sequencing Center for Infectious Disease"/>
            <person name="Wu L."/>
            <person name="Ma J."/>
        </authorList>
    </citation>
    <scope>NUCLEOTIDE SEQUENCE [LARGE SCALE GENOMIC DNA]</scope>
    <source>
        <strain evidence="6">TISTR 1571</strain>
    </source>
</reference>
<accession>A0ABW5QB18</accession>
<protein>
    <submittedName>
        <fullName evidence="5">Glycosyltransferase family 4 protein</fullName>
        <ecNumber evidence="5">2.4.-.-</ecNumber>
    </submittedName>
</protein>
<dbReference type="Gene3D" id="3.40.50.2000">
    <property type="entry name" value="Glycogen Phosphorylase B"/>
    <property type="match status" value="2"/>
</dbReference>
<dbReference type="CDD" id="cd03801">
    <property type="entry name" value="GT4_PimA-like"/>
    <property type="match status" value="1"/>
</dbReference>
<dbReference type="InterPro" id="IPR001296">
    <property type="entry name" value="Glyco_trans_1"/>
</dbReference>
<comment type="caution">
    <text evidence="5">The sequence shown here is derived from an EMBL/GenBank/DDBJ whole genome shotgun (WGS) entry which is preliminary data.</text>
</comment>
<evidence type="ECO:0000313" key="6">
    <source>
        <dbReference type="Proteomes" id="UP001597452"/>
    </source>
</evidence>
<keyword evidence="2 5" id="KW-0808">Transferase</keyword>
<dbReference type="Pfam" id="PF13439">
    <property type="entry name" value="Glyco_transf_4"/>
    <property type="match status" value="1"/>
</dbReference>
<keyword evidence="6" id="KW-1185">Reference proteome</keyword>
<dbReference type="Pfam" id="PF00534">
    <property type="entry name" value="Glycos_transf_1"/>
    <property type="match status" value="1"/>
</dbReference>
<dbReference type="GO" id="GO:0016757">
    <property type="term" value="F:glycosyltransferase activity"/>
    <property type="evidence" value="ECO:0007669"/>
    <property type="project" value="UniProtKB-KW"/>
</dbReference>
<dbReference type="PANTHER" id="PTHR12526">
    <property type="entry name" value="GLYCOSYLTRANSFERASE"/>
    <property type="match status" value="1"/>
</dbReference>
<feature type="domain" description="Glycosyl transferase family 1" evidence="3">
    <location>
        <begin position="194"/>
        <end position="364"/>
    </location>
</feature>
<evidence type="ECO:0000259" key="4">
    <source>
        <dbReference type="Pfam" id="PF13439"/>
    </source>
</evidence>
<evidence type="ECO:0000313" key="5">
    <source>
        <dbReference type="EMBL" id="MFD2639184.1"/>
    </source>
</evidence>
<sequence>MQILLSTIFKYPHEGGLSTHISTLKAGLEELGHEVDVVSGSDFRGILDFLTIKAPSRLLNQLSLGKGQWFGDRRRSSLLFKKLKLVHENYDVINTQDIFATLASRQLKTKTVQTIHGYYTFEAISRGAVDDGSSYAHKFKRSERYAYKTADELVCVDQRLKQYVKHESGREAFTIPNFINTHLFNVSNDQVNSIANKHDIPIHKNLLLVPRRLTEKNGVIYPIKALKHVIQTNPNVCLIYAGSGEMTEELKSLVKEENLGNYVKFLGSVPHEDMIALYKLSQIILIPSIHTKGVEEATSIAALEGMAAGKPVVASSIGGLKELIQHEYNGILFEEKKIDDLTNHIIGLLNNREQANKLGEQAKEYVSQNHSHIQAAKKFVEMYT</sequence>
<dbReference type="RefSeq" id="WP_377329005.1">
    <property type="nucleotide sequence ID" value="NZ_JBHUMZ010000021.1"/>
</dbReference>
<proteinExistence type="predicted"/>
<dbReference type="InterPro" id="IPR028098">
    <property type="entry name" value="Glyco_trans_4-like_N"/>
</dbReference>
<gene>
    <name evidence="5" type="ORF">ACFSW4_09935</name>
</gene>
<organism evidence="5 6">
    <name type="scientific">Piscibacillus salipiscarius</name>
    <dbReference type="NCBI Taxonomy" id="299480"/>
    <lineage>
        <taxon>Bacteria</taxon>
        <taxon>Bacillati</taxon>
        <taxon>Bacillota</taxon>
        <taxon>Bacilli</taxon>
        <taxon>Bacillales</taxon>
        <taxon>Bacillaceae</taxon>
        <taxon>Piscibacillus</taxon>
    </lineage>
</organism>
<name>A0ABW5QB18_9BACI</name>